<proteinExistence type="predicted"/>
<reference evidence="1 2" key="1">
    <citation type="submission" date="2020-08" db="EMBL/GenBank/DDBJ databases">
        <title>Genomic Encyclopedia of Type Strains, Phase IV (KMG-V): Genome sequencing to study the core and pangenomes of soil and plant-associated prokaryotes.</title>
        <authorList>
            <person name="Whitman W."/>
        </authorList>
    </citation>
    <scope>NUCLEOTIDE SEQUENCE [LARGE SCALE GENOMIC DNA]</scope>
    <source>
        <strain evidence="1 2">SEMIA 4059</strain>
    </source>
</reference>
<protein>
    <submittedName>
        <fullName evidence="1">Uncharacterized protein</fullName>
    </submittedName>
</protein>
<organism evidence="1 2">
    <name type="scientific">Rhizobium tropici</name>
    <dbReference type="NCBI Taxonomy" id="398"/>
    <lineage>
        <taxon>Bacteria</taxon>
        <taxon>Pseudomonadati</taxon>
        <taxon>Pseudomonadota</taxon>
        <taxon>Alphaproteobacteria</taxon>
        <taxon>Hyphomicrobiales</taxon>
        <taxon>Rhizobiaceae</taxon>
        <taxon>Rhizobium/Agrobacterium group</taxon>
        <taxon>Rhizobium</taxon>
    </lineage>
</organism>
<name>A0ABR6R142_RHITR</name>
<gene>
    <name evidence="1" type="ORF">GGD45_003289</name>
</gene>
<dbReference type="Proteomes" id="UP000526625">
    <property type="component" value="Unassembled WGS sequence"/>
</dbReference>
<evidence type="ECO:0000313" key="1">
    <source>
        <dbReference type="EMBL" id="MBB6492881.1"/>
    </source>
</evidence>
<accession>A0ABR6R142</accession>
<sequence>MLYTMIDPPVYYRDLLSPFLGDGNLDVVFVVATALYDET</sequence>
<dbReference type="EMBL" id="JACHBF010000008">
    <property type="protein sequence ID" value="MBB6492881.1"/>
    <property type="molecule type" value="Genomic_DNA"/>
</dbReference>
<evidence type="ECO:0000313" key="2">
    <source>
        <dbReference type="Proteomes" id="UP000526625"/>
    </source>
</evidence>
<keyword evidence="2" id="KW-1185">Reference proteome</keyword>
<comment type="caution">
    <text evidence="1">The sequence shown here is derived from an EMBL/GenBank/DDBJ whole genome shotgun (WGS) entry which is preliminary data.</text>
</comment>